<dbReference type="STRING" id="283909.R7TSP1"/>
<dbReference type="Pfam" id="PF12090">
    <property type="entry name" value="Spt20_SEP"/>
    <property type="match status" value="1"/>
</dbReference>
<dbReference type="GO" id="GO:0000124">
    <property type="term" value="C:SAGA complex"/>
    <property type="evidence" value="ECO:0007669"/>
    <property type="project" value="InterPro"/>
</dbReference>
<dbReference type="PANTHER" id="PTHR13526">
    <property type="entry name" value="TRANSCRIPTION FACTOR SPT20 HOMOLOG"/>
    <property type="match status" value="1"/>
</dbReference>
<dbReference type="InterPro" id="IPR046468">
    <property type="entry name" value="Spt20-like_SEP"/>
</dbReference>
<gene>
    <name evidence="3" type="ORF">CAPTEDRAFT_173432</name>
</gene>
<dbReference type="EMBL" id="KB309538">
    <property type="protein sequence ID" value="ELT94045.1"/>
    <property type="molecule type" value="Genomic_DNA"/>
</dbReference>
<dbReference type="OMA" id="CDSERIW"/>
<dbReference type="EMBL" id="AMQN01002565">
    <property type="status" value="NOT_ANNOTATED_CDS"/>
    <property type="molecule type" value="Genomic_DNA"/>
</dbReference>
<dbReference type="PANTHER" id="PTHR13526:SF8">
    <property type="entry name" value="TRANSCRIPTION FACTOR SPT20 HOMOLOG"/>
    <property type="match status" value="1"/>
</dbReference>
<feature type="domain" description="Spt20-like SEP" evidence="2">
    <location>
        <begin position="19"/>
        <end position="166"/>
    </location>
</feature>
<keyword evidence="5" id="KW-1185">Reference proteome</keyword>
<organism evidence="3">
    <name type="scientific">Capitella teleta</name>
    <name type="common">Polychaete worm</name>
    <dbReference type="NCBI Taxonomy" id="283909"/>
    <lineage>
        <taxon>Eukaryota</taxon>
        <taxon>Metazoa</taxon>
        <taxon>Spiralia</taxon>
        <taxon>Lophotrochozoa</taxon>
        <taxon>Annelida</taxon>
        <taxon>Polychaeta</taxon>
        <taxon>Sedentaria</taxon>
        <taxon>Scolecida</taxon>
        <taxon>Capitellidae</taxon>
        <taxon>Capitella</taxon>
    </lineage>
</organism>
<evidence type="ECO:0000313" key="5">
    <source>
        <dbReference type="Proteomes" id="UP000014760"/>
    </source>
</evidence>
<proteinExistence type="inferred from homology"/>
<dbReference type="GO" id="GO:0006357">
    <property type="term" value="P:regulation of transcription by RNA polymerase II"/>
    <property type="evidence" value="ECO:0007669"/>
    <property type="project" value="TreeGrafter"/>
</dbReference>
<dbReference type="Proteomes" id="UP000014760">
    <property type="component" value="Unassembled WGS sequence"/>
</dbReference>
<reference evidence="5" key="1">
    <citation type="submission" date="2012-12" db="EMBL/GenBank/DDBJ databases">
        <authorList>
            <person name="Hellsten U."/>
            <person name="Grimwood J."/>
            <person name="Chapman J.A."/>
            <person name="Shapiro H."/>
            <person name="Aerts A."/>
            <person name="Otillar R.P."/>
            <person name="Terry A.Y."/>
            <person name="Boore J.L."/>
            <person name="Simakov O."/>
            <person name="Marletaz F."/>
            <person name="Cho S.-J."/>
            <person name="Edsinger-Gonzales E."/>
            <person name="Havlak P."/>
            <person name="Kuo D.-H."/>
            <person name="Larsson T."/>
            <person name="Lv J."/>
            <person name="Arendt D."/>
            <person name="Savage R."/>
            <person name="Osoegawa K."/>
            <person name="de Jong P."/>
            <person name="Lindberg D.R."/>
            <person name="Seaver E.C."/>
            <person name="Weisblat D.A."/>
            <person name="Putnam N.H."/>
            <person name="Grigoriev I.V."/>
            <person name="Rokhsar D.S."/>
        </authorList>
    </citation>
    <scope>NUCLEOTIDE SEQUENCE</scope>
    <source>
        <strain evidence="5">I ESC-2004</strain>
    </source>
</reference>
<dbReference type="EnsemblMetazoa" id="CapteT173432">
    <property type="protein sequence ID" value="CapteP173432"/>
    <property type="gene ID" value="CapteG173432"/>
</dbReference>
<dbReference type="OrthoDB" id="1932706at2759"/>
<evidence type="ECO:0000313" key="4">
    <source>
        <dbReference type="EnsemblMetazoa" id="CapteP173432"/>
    </source>
</evidence>
<reference evidence="4" key="3">
    <citation type="submission" date="2015-06" db="UniProtKB">
        <authorList>
            <consortium name="EnsemblMetazoa"/>
        </authorList>
    </citation>
    <scope>IDENTIFICATION</scope>
</reference>
<accession>R7TSP1</accession>
<protein>
    <recommendedName>
        <fullName evidence="2">Spt20-like SEP domain-containing protein</fullName>
    </recommendedName>
</protein>
<evidence type="ECO:0000313" key="3">
    <source>
        <dbReference type="EMBL" id="ELT94045.1"/>
    </source>
</evidence>
<evidence type="ECO:0000256" key="1">
    <source>
        <dbReference type="ARBA" id="ARBA00009112"/>
    </source>
</evidence>
<evidence type="ECO:0000259" key="2">
    <source>
        <dbReference type="Pfam" id="PF12090"/>
    </source>
</evidence>
<name>R7TSP1_CAPTE</name>
<dbReference type="GO" id="GO:0003712">
    <property type="term" value="F:transcription coregulator activity"/>
    <property type="evidence" value="ECO:0007669"/>
    <property type="project" value="InterPro"/>
</dbReference>
<dbReference type="InterPro" id="IPR021950">
    <property type="entry name" value="Spt20"/>
</dbReference>
<comment type="similarity">
    <text evidence="1">Belongs to the SPT20 family.</text>
</comment>
<dbReference type="AlphaFoldDB" id="R7TSP1"/>
<reference evidence="3 5" key="2">
    <citation type="journal article" date="2013" name="Nature">
        <title>Insights into bilaterian evolution from three spiralian genomes.</title>
        <authorList>
            <person name="Simakov O."/>
            <person name="Marletaz F."/>
            <person name="Cho S.J."/>
            <person name="Edsinger-Gonzales E."/>
            <person name="Havlak P."/>
            <person name="Hellsten U."/>
            <person name="Kuo D.H."/>
            <person name="Larsson T."/>
            <person name="Lv J."/>
            <person name="Arendt D."/>
            <person name="Savage R."/>
            <person name="Osoegawa K."/>
            <person name="de Jong P."/>
            <person name="Grimwood J."/>
            <person name="Chapman J.A."/>
            <person name="Shapiro H."/>
            <person name="Aerts A."/>
            <person name="Otillar R.P."/>
            <person name="Terry A.Y."/>
            <person name="Boore J.L."/>
            <person name="Grigoriev I.V."/>
            <person name="Lindberg D.R."/>
            <person name="Seaver E.C."/>
            <person name="Weisblat D.A."/>
            <person name="Putnam N.H."/>
            <person name="Rokhsar D.S."/>
        </authorList>
    </citation>
    <scope>NUCLEOTIDE SEQUENCE</scope>
    <source>
        <strain evidence="3 5">I ESC-2004</strain>
    </source>
</reference>
<sequence>MLKPNSYLLDKLVKKERMNTLVVNLYPGNEGFSLMLRGKGGSESETIRLPYEESEILDAIDEEQLPPLIVDILDKAQVNVFYSGCVVAEIRDHRRGATPGYDTRYVLLHPTPQSLHCDMNALMLNDPCSTWTQDDKHLLESQLLLRTQAPLCLDPSPSVSLVANKLNYVRSRFNTHSLRRAVKKYSQVSINRKRRMLMSRAPKHLFLHDFIQRRKNKADSSLPPVNLKVSKTDSVNDPATQSVDMWQQREVHLSVPQAIDVPKYAKVIERPKPSRDNSLIVVEELTFETERSPGGKVNYSRLLIFQRLSDEFYLGELYVDRDYVEAASKGSTCKSVTHEYAAAS</sequence>
<dbReference type="HOGENOM" id="CLU_020200_0_0_1"/>